<dbReference type="GO" id="GO:0071013">
    <property type="term" value="C:catalytic step 2 spliceosome"/>
    <property type="evidence" value="ECO:0007669"/>
    <property type="project" value="TreeGrafter"/>
</dbReference>
<evidence type="ECO:0000259" key="4">
    <source>
        <dbReference type="SMART" id="SM00651"/>
    </source>
</evidence>
<dbReference type="PANTHER" id="PTHR10553">
    <property type="entry name" value="SMALL NUCLEAR RIBONUCLEOPROTEIN"/>
    <property type="match status" value="1"/>
</dbReference>
<sequence>MASIIQNKVEDSQSKHNNNRQARKNTYAPKRGPIIDLEPILNKEVNISIMSGRNVRGILTGYDQLMNVVIENATITTPETISSSGQEEIHELRKVVVIGRLILCFEPLDGYQILPNPASDFEFVI</sequence>
<dbReference type="PIRSF" id="PIRSF037188">
    <property type="entry name" value="U6_snRNA_Lsm7"/>
    <property type="match status" value="1"/>
</dbReference>
<dbReference type="InterPro" id="IPR001163">
    <property type="entry name" value="Sm_dom_euk/arc"/>
</dbReference>
<dbReference type="STRING" id="52247.A0A4T0WXN2"/>
<dbReference type="Pfam" id="PF01423">
    <property type="entry name" value="LSM"/>
    <property type="match status" value="1"/>
</dbReference>
<protein>
    <recommendedName>
        <fullName evidence="4">Sm domain-containing protein</fullName>
    </recommendedName>
</protein>
<dbReference type="Gene3D" id="2.30.30.100">
    <property type="match status" value="1"/>
</dbReference>
<name>A0A4T0WXN2_9ASCO</name>
<dbReference type="EMBL" id="SELW01000653">
    <property type="protein sequence ID" value="TID15420.1"/>
    <property type="molecule type" value="Genomic_DNA"/>
</dbReference>
<dbReference type="GO" id="GO:0003723">
    <property type="term" value="F:RNA binding"/>
    <property type="evidence" value="ECO:0007669"/>
    <property type="project" value="TreeGrafter"/>
</dbReference>
<evidence type="ECO:0000256" key="1">
    <source>
        <dbReference type="ARBA" id="ARBA00006850"/>
    </source>
</evidence>
<dbReference type="OrthoDB" id="274944at2759"/>
<dbReference type="InterPro" id="IPR010920">
    <property type="entry name" value="LSM_dom_sf"/>
</dbReference>
<organism evidence="5 6">
    <name type="scientific">Pichia inconspicua</name>
    <dbReference type="NCBI Taxonomy" id="52247"/>
    <lineage>
        <taxon>Eukaryota</taxon>
        <taxon>Fungi</taxon>
        <taxon>Dikarya</taxon>
        <taxon>Ascomycota</taxon>
        <taxon>Saccharomycotina</taxon>
        <taxon>Pichiomycetes</taxon>
        <taxon>Pichiales</taxon>
        <taxon>Pichiaceae</taxon>
        <taxon>Pichia</taxon>
    </lineage>
</organism>
<comment type="caution">
    <text evidence="5">The sequence shown here is derived from an EMBL/GenBank/DDBJ whole genome shotgun (WGS) entry which is preliminary data.</text>
</comment>
<dbReference type="GO" id="GO:0071004">
    <property type="term" value="C:U2-type prespliceosome"/>
    <property type="evidence" value="ECO:0007669"/>
    <property type="project" value="TreeGrafter"/>
</dbReference>
<evidence type="ECO:0000256" key="2">
    <source>
        <dbReference type="ARBA" id="ARBA00023274"/>
    </source>
</evidence>
<dbReference type="PANTHER" id="PTHR10553:SF5">
    <property type="entry name" value="U6 SNRNA-ASSOCIATED SM-LIKE PROTEIN LSM7"/>
    <property type="match status" value="1"/>
</dbReference>
<comment type="similarity">
    <text evidence="1">Belongs to the snRNP Sm proteins family.</text>
</comment>
<dbReference type="Proteomes" id="UP000307173">
    <property type="component" value="Unassembled WGS sequence"/>
</dbReference>
<dbReference type="SUPFAM" id="SSF50182">
    <property type="entry name" value="Sm-like ribonucleoproteins"/>
    <property type="match status" value="1"/>
</dbReference>
<proteinExistence type="inferred from homology"/>
<dbReference type="SMART" id="SM00651">
    <property type="entry name" value="Sm"/>
    <property type="match status" value="1"/>
</dbReference>
<reference evidence="5 6" key="1">
    <citation type="journal article" date="2019" name="Front. Genet.">
        <title>Whole-Genome Sequencing of the Opportunistic Yeast Pathogen Candida inconspicua Uncovers Its Hybrid Origin.</title>
        <authorList>
            <person name="Mixao V."/>
            <person name="Hansen A.P."/>
            <person name="Saus E."/>
            <person name="Boekhout T."/>
            <person name="Lass-Florl C."/>
            <person name="Gabaldon T."/>
        </authorList>
    </citation>
    <scope>NUCLEOTIDE SEQUENCE [LARGE SCALE GENOMIC DNA]</scope>
    <source>
        <strain evidence="5 6">CBS 180</strain>
    </source>
</reference>
<accession>A0A4T0WXN2</accession>
<keyword evidence="6" id="KW-1185">Reference proteome</keyword>
<evidence type="ECO:0000313" key="6">
    <source>
        <dbReference type="Proteomes" id="UP000307173"/>
    </source>
</evidence>
<keyword evidence="2" id="KW-0687">Ribonucleoprotein</keyword>
<evidence type="ECO:0000256" key="3">
    <source>
        <dbReference type="SAM" id="MobiDB-lite"/>
    </source>
</evidence>
<dbReference type="InterPro" id="IPR044641">
    <property type="entry name" value="Lsm7/SmG-like"/>
</dbReference>
<evidence type="ECO:0000313" key="5">
    <source>
        <dbReference type="EMBL" id="TID15420.1"/>
    </source>
</evidence>
<dbReference type="AlphaFoldDB" id="A0A4T0WXN2"/>
<gene>
    <name evidence="5" type="ORF">CANINC_004385</name>
</gene>
<feature type="region of interest" description="Disordered" evidence="3">
    <location>
        <begin position="1"/>
        <end position="30"/>
    </location>
</feature>
<feature type="domain" description="Sm" evidence="4">
    <location>
        <begin position="35"/>
        <end position="107"/>
    </location>
</feature>